<dbReference type="AlphaFoldDB" id="A0A7V7PM23"/>
<dbReference type="PANTHER" id="PTHR43279:SF1">
    <property type="entry name" value="CATECHOL-2,3-DIOXYGENASE"/>
    <property type="match status" value="1"/>
</dbReference>
<keyword evidence="3" id="KW-1185">Reference proteome</keyword>
<dbReference type="PROSITE" id="PS51819">
    <property type="entry name" value="VOC"/>
    <property type="match status" value="2"/>
</dbReference>
<accession>A0A7V7PM23</accession>
<dbReference type="Gene3D" id="3.10.180.10">
    <property type="entry name" value="2,3-Dihydroxybiphenyl 1,2-Dioxygenase, domain 1"/>
    <property type="match status" value="2"/>
</dbReference>
<dbReference type="CDD" id="cd16359">
    <property type="entry name" value="VOC_BsCatE_like_C"/>
    <property type="match status" value="1"/>
</dbReference>
<proteinExistence type="predicted"/>
<dbReference type="Pfam" id="PF00903">
    <property type="entry name" value="Glyoxalase"/>
    <property type="match status" value="2"/>
</dbReference>
<reference evidence="2 3" key="1">
    <citation type="submission" date="2019-09" db="EMBL/GenBank/DDBJ databases">
        <title>YIM 132180 draft genome.</title>
        <authorList>
            <person name="Zhang K."/>
        </authorList>
    </citation>
    <scope>NUCLEOTIDE SEQUENCE [LARGE SCALE GENOMIC DNA]</scope>
    <source>
        <strain evidence="2 3">YIM 132180</strain>
    </source>
</reference>
<evidence type="ECO:0000259" key="1">
    <source>
        <dbReference type="PROSITE" id="PS51819"/>
    </source>
</evidence>
<dbReference type="EMBL" id="VZDO01000015">
    <property type="protein sequence ID" value="KAB0677747.1"/>
    <property type="molecule type" value="Genomic_DNA"/>
</dbReference>
<dbReference type="SUPFAM" id="SSF54593">
    <property type="entry name" value="Glyoxalase/Bleomycin resistance protein/Dihydroxybiphenyl dioxygenase"/>
    <property type="match status" value="2"/>
</dbReference>
<comment type="caution">
    <text evidence="2">The sequence shown here is derived from an EMBL/GenBank/DDBJ whole genome shotgun (WGS) entry which is preliminary data.</text>
</comment>
<dbReference type="Proteomes" id="UP000432089">
    <property type="component" value="Unassembled WGS sequence"/>
</dbReference>
<dbReference type="RefSeq" id="WP_150971841.1">
    <property type="nucleotide sequence ID" value="NZ_VZDO01000015.1"/>
</dbReference>
<dbReference type="PANTHER" id="PTHR43279">
    <property type="entry name" value="CATECHOL-2,3-DIOXYGENASE"/>
    <property type="match status" value="1"/>
</dbReference>
<name>A0A7V7PM23_9HYPH</name>
<organism evidence="2 3">
    <name type="scientific">Plantimonas leprariae</name>
    <dbReference type="NCBI Taxonomy" id="2615207"/>
    <lineage>
        <taxon>Bacteria</taxon>
        <taxon>Pseudomonadati</taxon>
        <taxon>Pseudomonadota</taxon>
        <taxon>Alphaproteobacteria</taxon>
        <taxon>Hyphomicrobiales</taxon>
        <taxon>Aurantimonadaceae</taxon>
        <taxon>Plantimonas</taxon>
    </lineage>
</organism>
<dbReference type="InterPro" id="IPR004360">
    <property type="entry name" value="Glyas_Fos-R_dOase_dom"/>
</dbReference>
<sequence>MAEFDDAPLAIDKVALIVRDLDRVADFYRDVIGLAELRRDGESRALGAGDRVLLELRRDAHARERSPRDAGLFHTAFLLPTRGDLGRWLRHMAEKRLPLQGASDHVVSEAVYLADPEGNGIEIYADRSRAAWTWTDGLVAMRTDRLDTDALIRAAGSEPWQGAPAGTTVGHVHLQVGAVEPADIFYNGLIGLDVTARYPGASFFSSGGYHHHLAANVWNSRGAAPRAEPTTGLAEVAIRLRDPAFVDRLAAKATGAGVAAERDDGGLALRDPWGTRLRFAPAP</sequence>
<evidence type="ECO:0000313" key="3">
    <source>
        <dbReference type="Proteomes" id="UP000432089"/>
    </source>
</evidence>
<feature type="domain" description="VOC" evidence="1">
    <location>
        <begin position="10"/>
        <end position="126"/>
    </location>
</feature>
<gene>
    <name evidence="2" type="ORF">F6X38_17350</name>
</gene>
<evidence type="ECO:0000313" key="2">
    <source>
        <dbReference type="EMBL" id="KAB0677747.1"/>
    </source>
</evidence>
<feature type="domain" description="VOC" evidence="1">
    <location>
        <begin position="168"/>
        <end position="283"/>
    </location>
</feature>
<dbReference type="InterPro" id="IPR029068">
    <property type="entry name" value="Glyas_Bleomycin-R_OHBP_Dase"/>
</dbReference>
<protein>
    <submittedName>
        <fullName evidence="2">VOC family protein</fullName>
    </submittedName>
</protein>
<dbReference type="InterPro" id="IPR037523">
    <property type="entry name" value="VOC_core"/>
</dbReference>